<dbReference type="Gene3D" id="3.40.50.2300">
    <property type="match status" value="2"/>
</dbReference>
<keyword evidence="1" id="KW-1133">Transmembrane helix</keyword>
<dbReference type="InterPro" id="IPR028082">
    <property type="entry name" value="Peripla_BP_I"/>
</dbReference>
<keyword evidence="1" id="KW-0812">Transmembrane</keyword>
<sequence length="491" mass="53211">MSLLKIPPSPLRKVLVIGLVVVVAAVLVTAYLVVRDRFERCDGRDDVRKAANGECVGVSAAESHFGQGSVAGVIDRIRAANEDARTDGQFVSVAVFLPISTSDQGLATEEWVRYQLQGSYQAQAMFNRDARPKVQLLLANPGSDMGAWRPVVEELGRRRAGPDHLVAVTGIGLSLGAAREAMSALSDLRIPMVGSTVTADDLRDIAGLLRPAPTNERQAGAAAVHAKRTGATKALLITDTNERDLYPRTLARAFRTRFDDGEHRVLPQDQQYDSSLGSVENAFALMLPNICATEADLVFFAGRGRDLVRFVGQLATRLCRDRVIRILTGDDLSAEQLRGERFRQGLAAGVEVVHTDVADQRAWEADRRKPESERRFQEAAVRRFLGDEQPSDTCFRCLFGADALGDDGAIMAYDAMLTATTAIQRASGVPGRRVTAAEVLQTFNSLNGQNAIAGASGLLSYDNDGTAHQKVVPLLRLDESGKPEFVELVTD</sequence>
<protein>
    <submittedName>
        <fullName evidence="2">Amino acid/amide ABC transporter substrate-binding protein (HAAT family)</fullName>
    </submittedName>
</protein>
<accession>A0A495VZZ4</accession>
<dbReference type="RefSeq" id="WP_147455153.1">
    <property type="nucleotide sequence ID" value="NZ_RBXO01000001.1"/>
</dbReference>
<feature type="transmembrane region" description="Helical" evidence="1">
    <location>
        <begin position="14"/>
        <end position="34"/>
    </location>
</feature>
<evidence type="ECO:0000313" key="3">
    <source>
        <dbReference type="Proteomes" id="UP000282084"/>
    </source>
</evidence>
<name>A0A495VZZ4_9PSEU</name>
<reference evidence="2 3" key="1">
    <citation type="submission" date="2018-10" db="EMBL/GenBank/DDBJ databases">
        <title>Sequencing the genomes of 1000 actinobacteria strains.</title>
        <authorList>
            <person name="Klenk H.-P."/>
        </authorList>
    </citation>
    <scope>NUCLEOTIDE SEQUENCE [LARGE SCALE GENOMIC DNA]</scope>
    <source>
        <strain evidence="2 3">DSM 43800</strain>
    </source>
</reference>
<dbReference type="AlphaFoldDB" id="A0A495VZZ4"/>
<dbReference type="SUPFAM" id="SSF53822">
    <property type="entry name" value="Periplasmic binding protein-like I"/>
    <property type="match status" value="1"/>
</dbReference>
<dbReference type="Proteomes" id="UP000282084">
    <property type="component" value="Unassembled WGS sequence"/>
</dbReference>
<keyword evidence="3" id="KW-1185">Reference proteome</keyword>
<comment type="caution">
    <text evidence="2">The sequence shown here is derived from an EMBL/GenBank/DDBJ whole genome shotgun (WGS) entry which is preliminary data.</text>
</comment>
<proteinExistence type="predicted"/>
<evidence type="ECO:0000256" key="1">
    <source>
        <dbReference type="SAM" id="Phobius"/>
    </source>
</evidence>
<gene>
    <name evidence="2" type="ORF">C8E97_3589</name>
</gene>
<dbReference type="OrthoDB" id="3440574at2"/>
<evidence type="ECO:0000313" key="2">
    <source>
        <dbReference type="EMBL" id="RKT54936.1"/>
    </source>
</evidence>
<organism evidence="2 3">
    <name type="scientific">Saccharothrix australiensis</name>
    <dbReference type="NCBI Taxonomy" id="2072"/>
    <lineage>
        <taxon>Bacteria</taxon>
        <taxon>Bacillati</taxon>
        <taxon>Actinomycetota</taxon>
        <taxon>Actinomycetes</taxon>
        <taxon>Pseudonocardiales</taxon>
        <taxon>Pseudonocardiaceae</taxon>
        <taxon>Saccharothrix</taxon>
    </lineage>
</organism>
<dbReference type="EMBL" id="RBXO01000001">
    <property type="protein sequence ID" value="RKT54936.1"/>
    <property type="molecule type" value="Genomic_DNA"/>
</dbReference>
<keyword evidence="1" id="KW-0472">Membrane</keyword>